<comment type="caution">
    <text evidence="1">The sequence shown here is derived from an EMBL/GenBank/DDBJ whole genome shotgun (WGS) entry which is preliminary data.</text>
</comment>
<name>A0A9P6JUY3_9AGAR</name>
<accession>A0A9P6JUY3</accession>
<dbReference type="EMBL" id="MU157830">
    <property type="protein sequence ID" value="KAF9532955.1"/>
    <property type="molecule type" value="Genomic_DNA"/>
</dbReference>
<protein>
    <submittedName>
        <fullName evidence="1">Uncharacterized protein</fullName>
    </submittedName>
</protein>
<keyword evidence="2" id="KW-1185">Reference proteome</keyword>
<dbReference type="AlphaFoldDB" id="A0A9P6JUY3"/>
<gene>
    <name evidence="1" type="ORF">CPB83DRAFT_589740</name>
</gene>
<reference evidence="1" key="1">
    <citation type="submission" date="2020-11" db="EMBL/GenBank/DDBJ databases">
        <authorList>
            <consortium name="DOE Joint Genome Institute"/>
            <person name="Ahrendt S."/>
            <person name="Riley R."/>
            <person name="Andreopoulos W."/>
            <person name="Labutti K."/>
            <person name="Pangilinan J."/>
            <person name="Ruiz-Duenas F.J."/>
            <person name="Barrasa J.M."/>
            <person name="Sanchez-Garcia M."/>
            <person name="Camarero S."/>
            <person name="Miyauchi S."/>
            <person name="Serrano A."/>
            <person name="Linde D."/>
            <person name="Babiker R."/>
            <person name="Drula E."/>
            <person name="Ayuso-Fernandez I."/>
            <person name="Pacheco R."/>
            <person name="Padilla G."/>
            <person name="Ferreira P."/>
            <person name="Barriuso J."/>
            <person name="Kellner H."/>
            <person name="Castanera R."/>
            <person name="Alfaro M."/>
            <person name="Ramirez L."/>
            <person name="Pisabarro A.G."/>
            <person name="Kuo A."/>
            <person name="Tritt A."/>
            <person name="Lipzen A."/>
            <person name="He G."/>
            <person name="Yan M."/>
            <person name="Ng V."/>
            <person name="Cullen D."/>
            <person name="Martin F."/>
            <person name="Rosso M.-N."/>
            <person name="Henrissat B."/>
            <person name="Hibbett D."/>
            <person name="Martinez A.T."/>
            <person name="Grigoriev I.V."/>
        </authorList>
    </citation>
    <scope>NUCLEOTIDE SEQUENCE</scope>
    <source>
        <strain evidence="1">CBS 506.95</strain>
    </source>
</reference>
<evidence type="ECO:0000313" key="2">
    <source>
        <dbReference type="Proteomes" id="UP000807306"/>
    </source>
</evidence>
<dbReference type="Proteomes" id="UP000807306">
    <property type="component" value="Unassembled WGS sequence"/>
</dbReference>
<proteinExistence type="predicted"/>
<organism evidence="1 2">
    <name type="scientific">Crepidotus variabilis</name>
    <dbReference type="NCBI Taxonomy" id="179855"/>
    <lineage>
        <taxon>Eukaryota</taxon>
        <taxon>Fungi</taxon>
        <taxon>Dikarya</taxon>
        <taxon>Basidiomycota</taxon>
        <taxon>Agaricomycotina</taxon>
        <taxon>Agaricomycetes</taxon>
        <taxon>Agaricomycetidae</taxon>
        <taxon>Agaricales</taxon>
        <taxon>Agaricineae</taxon>
        <taxon>Crepidotaceae</taxon>
        <taxon>Crepidotus</taxon>
    </lineage>
</organism>
<evidence type="ECO:0000313" key="1">
    <source>
        <dbReference type="EMBL" id="KAF9532955.1"/>
    </source>
</evidence>
<sequence>MCHNVIDGRFHTQCGHFYGMATQMQDCLRTDCIFSCRHPAECKKTSCTRLMAPPARNPIRLSKTDCAECTQRQRLGLDSFSLSNNMNTNIKQAS</sequence>
<dbReference type="OrthoDB" id="3134980at2759"/>